<dbReference type="SUPFAM" id="SSF53756">
    <property type="entry name" value="UDP-Glycosyltransferase/glycogen phosphorylase"/>
    <property type="match status" value="1"/>
</dbReference>
<organism evidence="1 2">
    <name type="scientific">Actinomadura litoris</name>
    <dbReference type="NCBI Taxonomy" id="2678616"/>
    <lineage>
        <taxon>Bacteria</taxon>
        <taxon>Bacillati</taxon>
        <taxon>Actinomycetota</taxon>
        <taxon>Actinomycetes</taxon>
        <taxon>Streptosporangiales</taxon>
        <taxon>Thermomonosporaceae</taxon>
        <taxon>Actinomadura</taxon>
    </lineage>
</organism>
<reference evidence="1 2" key="1">
    <citation type="submission" date="2019-11" db="EMBL/GenBank/DDBJ databases">
        <authorList>
            <person name="Cao P."/>
        </authorList>
    </citation>
    <scope>NUCLEOTIDE SEQUENCE [LARGE SCALE GENOMIC DNA]</scope>
    <source>
        <strain evidence="1 2">NEAU-AAG5</strain>
    </source>
</reference>
<keyword evidence="2" id="KW-1185">Reference proteome</keyword>
<sequence>MIGPDPGWWGTPGERRTVLIVTGSPIPARPLLDVARLADADPRLRVVFTAAPEAAGSGTESRLRDAGAVVLPWREARDREFGLAVAATAAPDLAPRVPLVVLPDARRACAPGDLRADGRRRPVLALAHRDERTPPSREGPAEVVVGDPIHDRLVASLPLRDFYRRVLGAGGDRRLVVVAIPAGDAACRAGPCRPLDVVRRLLAELPSERYHVLGVPEREGDPCPGGRALAGPLRDGLALLPPGADWRAALAAADWIVGEAGPLTRYGAVTGAPVVLVGSGDVRGPGMAELARLAPRLDARGRIEDQLGDAAAYWRPDRARPVIERITSEPGRFHRNTRRLMYGLLRLPQPATIPVADPVSPPFHVGCTAEDLRDARQGG</sequence>
<dbReference type="EMBL" id="WOFH01000003">
    <property type="protein sequence ID" value="MUN37147.1"/>
    <property type="molecule type" value="Genomic_DNA"/>
</dbReference>
<protein>
    <submittedName>
        <fullName evidence="1">Uncharacterized protein</fullName>
    </submittedName>
</protein>
<accession>A0A7K1KYM3</accession>
<name>A0A7K1KYM3_9ACTN</name>
<comment type="caution">
    <text evidence="1">The sequence shown here is derived from an EMBL/GenBank/DDBJ whole genome shotgun (WGS) entry which is preliminary data.</text>
</comment>
<evidence type="ECO:0000313" key="1">
    <source>
        <dbReference type="EMBL" id="MUN37147.1"/>
    </source>
</evidence>
<dbReference type="RefSeq" id="WP_156216140.1">
    <property type="nucleotide sequence ID" value="NZ_WOFH01000003.1"/>
</dbReference>
<dbReference type="Proteomes" id="UP000432015">
    <property type="component" value="Unassembled WGS sequence"/>
</dbReference>
<evidence type="ECO:0000313" key="2">
    <source>
        <dbReference type="Proteomes" id="UP000432015"/>
    </source>
</evidence>
<gene>
    <name evidence="1" type="ORF">GNZ18_11115</name>
</gene>
<dbReference type="AlphaFoldDB" id="A0A7K1KYM3"/>
<proteinExistence type="predicted"/>